<dbReference type="InterPro" id="IPR025110">
    <property type="entry name" value="AMP-bd_C"/>
</dbReference>
<evidence type="ECO:0000313" key="2">
    <source>
        <dbReference type="EMBL" id="SFU70274.1"/>
    </source>
</evidence>
<proteinExistence type="predicted"/>
<dbReference type="AlphaFoldDB" id="A0A1I7IBI2"/>
<dbReference type="Proteomes" id="UP000199391">
    <property type="component" value="Unassembled WGS sequence"/>
</dbReference>
<sequence length="50" mass="5602">MLAELSAQEIAEHAGRKMPRFAQPRYVEFMSGLPKTASEKVRKAELKLVG</sequence>
<reference evidence="3" key="1">
    <citation type="submission" date="2016-10" db="EMBL/GenBank/DDBJ databases">
        <authorList>
            <person name="Varghese N."/>
            <person name="Submissions S."/>
        </authorList>
    </citation>
    <scope>NUCLEOTIDE SEQUENCE [LARGE SCALE GENOMIC DNA]</scope>
    <source>
        <strain evidence="3">CGMCC 1.11014</strain>
    </source>
</reference>
<keyword evidence="3" id="KW-1185">Reference proteome</keyword>
<organism evidence="2 3">
    <name type="scientific">Pseudoduganella namucuonensis</name>
    <dbReference type="NCBI Taxonomy" id="1035707"/>
    <lineage>
        <taxon>Bacteria</taxon>
        <taxon>Pseudomonadati</taxon>
        <taxon>Pseudomonadota</taxon>
        <taxon>Betaproteobacteria</taxon>
        <taxon>Burkholderiales</taxon>
        <taxon>Oxalobacteraceae</taxon>
        <taxon>Telluria group</taxon>
        <taxon>Pseudoduganella</taxon>
    </lineage>
</organism>
<keyword evidence="2" id="KW-0436">Ligase</keyword>
<gene>
    <name evidence="2" type="ORF">SAMN05216552_1007245</name>
</gene>
<dbReference type="SUPFAM" id="SSF56801">
    <property type="entry name" value="Acetyl-CoA synthetase-like"/>
    <property type="match status" value="1"/>
</dbReference>
<evidence type="ECO:0000313" key="3">
    <source>
        <dbReference type="Proteomes" id="UP000199391"/>
    </source>
</evidence>
<dbReference type="STRING" id="1035707.SAMN05216552_1007245"/>
<dbReference type="GO" id="GO:0016874">
    <property type="term" value="F:ligase activity"/>
    <property type="evidence" value="ECO:0007669"/>
    <property type="project" value="UniProtKB-KW"/>
</dbReference>
<name>A0A1I7IBI2_9BURK</name>
<dbReference type="InterPro" id="IPR045851">
    <property type="entry name" value="AMP-bd_C_sf"/>
</dbReference>
<dbReference type="EMBL" id="FPBO01000007">
    <property type="protein sequence ID" value="SFU70274.1"/>
    <property type="molecule type" value="Genomic_DNA"/>
</dbReference>
<evidence type="ECO:0000259" key="1">
    <source>
        <dbReference type="Pfam" id="PF13193"/>
    </source>
</evidence>
<dbReference type="Gene3D" id="3.30.300.30">
    <property type="match status" value="1"/>
</dbReference>
<feature type="domain" description="AMP-binding enzyme C-terminal" evidence="1">
    <location>
        <begin position="6"/>
        <end position="40"/>
    </location>
</feature>
<protein>
    <submittedName>
        <fullName evidence="2">Crotonobetaine/carnitine-CoA ligase</fullName>
    </submittedName>
</protein>
<accession>A0A1I7IBI2</accession>
<dbReference type="Pfam" id="PF13193">
    <property type="entry name" value="AMP-binding_C"/>
    <property type="match status" value="1"/>
</dbReference>